<evidence type="ECO:0000256" key="2">
    <source>
        <dbReference type="PIRSR" id="PIRSR015853-2"/>
    </source>
</evidence>
<dbReference type="Pfam" id="PF04951">
    <property type="entry name" value="Peptidase_M55"/>
    <property type="match status" value="1"/>
</dbReference>
<dbReference type="AlphaFoldDB" id="A0A6N4TJU2"/>
<organism evidence="3 4">
    <name type="scientific">Amedibacterium intestinale</name>
    <dbReference type="NCBI Taxonomy" id="2583452"/>
    <lineage>
        <taxon>Bacteria</taxon>
        <taxon>Bacillati</taxon>
        <taxon>Bacillota</taxon>
        <taxon>Erysipelotrichia</taxon>
        <taxon>Erysipelotrichales</taxon>
        <taxon>Erysipelotrichaceae</taxon>
        <taxon>Amedibacterium</taxon>
    </lineage>
</organism>
<gene>
    <name evidence="3" type="ORF">Aargi30884_19220</name>
</gene>
<dbReference type="Gene3D" id="3.30.1360.130">
    <property type="entry name" value="Dipeptide transport protein"/>
    <property type="match status" value="1"/>
</dbReference>
<accession>A0A6N4TJU2</accession>
<protein>
    <submittedName>
        <fullName evidence="3">D-aminopeptidase DppA</fullName>
    </submittedName>
</protein>
<dbReference type="InterPro" id="IPR036177">
    <property type="entry name" value="Peptidase_M55_sf"/>
</dbReference>
<dbReference type="GO" id="GO:0046872">
    <property type="term" value="F:metal ion binding"/>
    <property type="evidence" value="ECO:0007669"/>
    <property type="project" value="UniProtKB-KW"/>
</dbReference>
<dbReference type="Gene3D" id="3.40.50.10780">
    <property type="entry name" value="Dipeptide transport protein"/>
    <property type="match status" value="1"/>
</dbReference>
<evidence type="ECO:0000313" key="3">
    <source>
        <dbReference type="EMBL" id="BBK23019.1"/>
    </source>
</evidence>
<feature type="binding site" evidence="2">
    <location>
        <position position="9"/>
    </location>
    <ligand>
        <name>Zn(2+)</name>
        <dbReference type="ChEBI" id="CHEBI:29105"/>
        <label>1</label>
    </ligand>
</feature>
<feature type="binding site" evidence="2">
    <location>
        <position position="107"/>
    </location>
    <ligand>
        <name>Zn(2+)</name>
        <dbReference type="ChEBI" id="CHEBI:29105"/>
        <label>2</label>
    </ligand>
</feature>
<feature type="binding site" evidence="2">
    <location>
        <position position="11"/>
    </location>
    <ligand>
        <name>Zn(2+)</name>
        <dbReference type="ChEBI" id="CHEBI:29105"/>
        <label>1</label>
    </ligand>
</feature>
<sequence length="273" mass="30811">MKKIYISADIEGIWGNSNPAYTMRGGAEYEEYRTNMINEVNLVISALFENGVEEIIVNDGHGNMDNLLPSRLDPRVSFVSSNGAYKPYGMMEGFDDSYDGVCFIGYHCRSNTAGIMAHTNWGAMIRNIKVDGMEMGEAGINARLAWEYGVPVILVSGDDLLKQQIEEELGKGFSYVETKKAINSQCALCCSWNTLMKRYQTEIPKALTHATMKKEVTSHSMEITFHHERNAAFASRMDNVIRIDNCTVRIEKDNYDALYRMMRFIIKTGNAFA</sequence>
<keyword evidence="4" id="KW-1185">Reference proteome</keyword>
<keyword evidence="3" id="KW-0031">Aminopeptidase</keyword>
<dbReference type="PIRSF" id="PIRSF015853">
    <property type="entry name" value="Pep_DppA"/>
    <property type="match status" value="1"/>
</dbReference>
<dbReference type="GO" id="GO:0004177">
    <property type="term" value="F:aminopeptidase activity"/>
    <property type="evidence" value="ECO:0007669"/>
    <property type="project" value="UniProtKB-KW"/>
</dbReference>
<dbReference type="RefSeq" id="WP_163052138.1">
    <property type="nucleotide sequence ID" value="NZ_AP019695.1"/>
</dbReference>
<feature type="active site" description="Nucleophile" evidence="1">
    <location>
        <position position="118"/>
    </location>
</feature>
<dbReference type="InterPro" id="IPR007035">
    <property type="entry name" value="Peptidase_M55"/>
</dbReference>
<feature type="binding site" evidence="2">
    <location>
        <position position="9"/>
    </location>
    <ligand>
        <name>Zn(2+)</name>
        <dbReference type="ChEBI" id="CHEBI:29105"/>
        <label>2</label>
    </ligand>
</feature>
<dbReference type="KEGG" id="aarg:Aargi30884_19220"/>
<feature type="binding site" evidence="2">
    <location>
        <position position="61"/>
    </location>
    <ligand>
        <name>Zn(2+)</name>
        <dbReference type="ChEBI" id="CHEBI:29105"/>
        <label>2</label>
    </ligand>
</feature>
<feature type="binding site" evidence="2">
    <location>
        <position position="137"/>
    </location>
    <ligand>
        <name>Zn(2+)</name>
        <dbReference type="ChEBI" id="CHEBI:29105"/>
        <label>2</label>
    </ligand>
</feature>
<dbReference type="InterPro" id="IPR027476">
    <property type="entry name" value="DppA_N"/>
</dbReference>
<proteinExistence type="predicted"/>
<dbReference type="SUPFAM" id="SSF63992">
    <property type="entry name" value="Dipeptide transport protein"/>
    <property type="match status" value="1"/>
</dbReference>
<reference evidence="4" key="1">
    <citation type="submission" date="2019-05" db="EMBL/GenBank/DDBJ databases">
        <title>Complete genome sequencing of Absiella argi strain JCM 30884.</title>
        <authorList>
            <person name="Sakamoto M."/>
            <person name="Murakami T."/>
            <person name="Mori H."/>
        </authorList>
    </citation>
    <scope>NUCLEOTIDE SEQUENCE [LARGE SCALE GENOMIC DNA]</scope>
    <source>
        <strain evidence="4">JCM 30884</strain>
    </source>
</reference>
<dbReference type="Proteomes" id="UP000464754">
    <property type="component" value="Chromosome"/>
</dbReference>
<keyword evidence="2" id="KW-0479">Metal-binding</keyword>
<name>A0A6N4TJU2_9FIRM</name>
<keyword evidence="2" id="KW-0862">Zinc</keyword>
<evidence type="ECO:0000313" key="4">
    <source>
        <dbReference type="Proteomes" id="UP000464754"/>
    </source>
</evidence>
<dbReference type="EMBL" id="AP019695">
    <property type="protein sequence ID" value="BBK23019.1"/>
    <property type="molecule type" value="Genomic_DNA"/>
</dbReference>
<keyword evidence="3" id="KW-0645">Protease</keyword>
<keyword evidence="3" id="KW-0378">Hydrolase</keyword>
<evidence type="ECO:0000256" key="1">
    <source>
        <dbReference type="PIRSR" id="PIRSR015853-1"/>
    </source>
</evidence>